<gene>
    <name evidence="1" type="ORF">EV672_104165</name>
</gene>
<evidence type="ECO:0000313" key="1">
    <source>
        <dbReference type="EMBL" id="TDP83784.1"/>
    </source>
</evidence>
<organism evidence="1 2">
    <name type="scientific">Aquabacterium commune</name>
    <dbReference type="NCBI Taxonomy" id="70586"/>
    <lineage>
        <taxon>Bacteria</taxon>
        <taxon>Pseudomonadati</taxon>
        <taxon>Pseudomonadota</taxon>
        <taxon>Betaproteobacteria</taxon>
        <taxon>Burkholderiales</taxon>
        <taxon>Aquabacterium</taxon>
    </lineage>
</organism>
<dbReference type="OrthoDB" id="1420066at2"/>
<sequence length="458" mass="52100">MALHWAKTDVPRYLNEKRARKTANQLRRSTKRKIANALNRQRLYQHFGQKSKIVEMLAHNSSQTKISHKGALVFKLPEHFSVIDNPEQSVGSLCALAAQMLPRRISSVSLDQSGLKVYDLSANGILDILVDELSIEARRTGRKLRWRGAYPKDPTIRRFVQAMGVIKRLKIEHEYPEPREAAKLELFDARSKHYIRALRPKYADKKAHVTRAFADHVNRCLQRVNRELTQDARSRLCQYVGEIIDNAEEHAGMFDWTIQGYLDTHTSTPVCEISIFNFGKSISETLSSLPEDSYTKTHTKKYIDLHSDRGLFRKNWRKDDLYTLIALQGNVSSKNYSEYDTRGNGTVDLIEFFQKVHDECSGGSRESSKLEARMAIVSGSTYILFDGKYRMIPTANGNRVIAFNAKNDLTAAPDANYVRPIEGVMFPGTVIGIQFSLKTDDSQVVQSVGESHDQRSDD</sequence>
<dbReference type="EMBL" id="SNXW01000004">
    <property type="protein sequence ID" value="TDP83784.1"/>
    <property type="molecule type" value="Genomic_DNA"/>
</dbReference>
<dbReference type="AlphaFoldDB" id="A0A4R6RCI3"/>
<keyword evidence="2" id="KW-1185">Reference proteome</keyword>
<reference evidence="1 2" key="1">
    <citation type="submission" date="2019-03" db="EMBL/GenBank/DDBJ databases">
        <title>Genomic Encyclopedia of Type Strains, Phase IV (KMG-IV): sequencing the most valuable type-strain genomes for metagenomic binning, comparative biology and taxonomic classification.</title>
        <authorList>
            <person name="Goeker M."/>
        </authorList>
    </citation>
    <scope>NUCLEOTIDE SEQUENCE [LARGE SCALE GENOMIC DNA]</scope>
    <source>
        <strain evidence="1 2">DSM 11901</strain>
    </source>
</reference>
<dbReference type="Proteomes" id="UP000294593">
    <property type="component" value="Unassembled WGS sequence"/>
</dbReference>
<protein>
    <submittedName>
        <fullName evidence="1">Uncharacterized protein</fullName>
    </submittedName>
</protein>
<evidence type="ECO:0000313" key="2">
    <source>
        <dbReference type="Proteomes" id="UP000294593"/>
    </source>
</evidence>
<accession>A0A4R6RCI3</accession>
<proteinExistence type="predicted"/>
<comment type="caution">
    <text evidence="1">The sequence shown here is derived from an EMBL/GenBank/DDBJ whole genome shotgun (WGS) entry which is preliminary data.</text>
</comment>
<name>A0A4R6RCI3_9BURK</name>
<dbReference type="RefSeq" id="WP_133608536.1">
    <property type="nucleotide sequence ID" value="NZ_SNXW01000004.1"/>
</dbReference>